<reference evidence="1 2" key="1">
    <citation type="submission" date="2014-03" db="EMBL/GenBank/DDBJ databases">
        <title>Bradyrhizobium valentinum sp. nov., isolated from effective nodules of Lupinus mariae-josephae, a lupine endemic of basic-lime soils in Eastern Spain.</title>
        <authorList>
            <person name="Duran D."/>
            <person name="Rey L."/>
            <person name="Navarro A."/>
            <person name="Busquets A."/>
            <person name="Imperial J."/>
            <person name="Ruiz-Argueso T."/>
        </authorList>
    </citation>
    <scope>NUCLEOTIDE SEQUENCE [LARGE SCALE GENOMIC DNA]</scope>
    <source>
        <strain evidence="1 2">Ro19</strain>
    </source>
</reference>
<organism evidence="1 2">
    <name type="scientific">Bradyrhizobium retamae</name>
    <dbReference type="NCBI Taxonomy" id="1300035"/>
    <lineage>
        <taxon>Bacteria</taxon>
        <taxon>Pseudomonadati</taxon>
        <taxon>Pseudomonadota</taxon>
        <taxon>Alphaproteobacteria</taxon>
        <taxon>Hyphomicrobiales</taxon>
        <taxon>Nitrobacteraceae</taxon>
        <taxon>Bradyrhizobium</taxon>
    </lineage>
</organism>
<dbReference type="AlphaFoldDB" id="A0A0R3MKQ7"/>
<protein>
    <submittedName>
        <fullName evidence="1">Uncharacterized protein</fullName>
    </submittedName>
</protein>
<accession>A0A0R3MKQ7</accession>
<sequence>MADGWCEGIIEACTDTARKLRGTGLIMAHDCLMADKVSLGNVVIATLFSIQEYRAAVPRAD</sequence>
<name>A0A0R3MKQ7_9BRAD</name>
<comment type="caution">
    <text evidence="1">The sequence shown here is derived from an EMBL/GenBank/DDBJ whole genome shotgun (WGS) entry which is preliminary data.</text>
</comment>
<dbReference type="EMBL" id="LLYA01000176">
    <property type="protein sequence ID" value="KRR20788.1"/>
    <property type="molecule type" value="Genomic_DNA"/>
</dbReference>
<proteinExistence type="predicted"/>
<gene>
    <name evidence="1" type="ORF">CQ13_32155</name>
</gene>
<dbReference type="Proteomes" id="UP000052023">
    <property type="component" value="Unassembled WGS sequence"/>
</dbReference>
<keyword evidence="2" id="KW-1185">Reference proteome</keyword>
<evidence type="ECO:0000313" key="1">
    <source>
        <dbReference type="EMBL" id="KRR20788.1"/>
    </source>
</evidence>
<evidence type="ECO:0000313" key="2">
    <source>
        <dbReference type="Proteomes" id="UP000052023"/>
    </source>
</evidence>